<dbReference type="RefSeq" id="WP_006863481.1">
    <property type="nucleotide sequence ID" value="NZ_ACCL02000019.1"/>
</dbReference>
<reference evidence="2" key="1">
    <citation type="submission" date="2009-07" db="EMBL/GenBank/DDBJ databases">
        <authorList>
            <person name="Weinstock G."/>
            <person name="Sodergren E."/>
            <person name="Clifton S."/>
            <person name="Fulton L."/>
            <person name="Fulton B."/>
            <person name="Courtney L."/>
            <person name="Fronick C."/>
            <person name="Harrison M."/>
            <person name="Strong C."/>
            <person name="Farmer C."/>
            <person name="Delahaunty K."/>
            <person name="Markovic C."/>
            <person name="Hall O."/>
            <person name="Minx P."/>
            <person name="Tomlinson C."/>
            <person name="Mitreva M."/>
            <person name="Nelson J."/>
            <person name="Hou S."/>
            <person name="Wollam A."/>
            <person name="Pepin K.H."/>
            <person name="Johnson M."/>
            <person name="Bhonagiri V."/>
            <person name="Nash W.E."/>
            <person name="Warren W."/>
            <person name="Chinwalla A."/>
            <person name="Mardis E.R."/>
            <person name="Wilson R.K."/>
        </authorList>
    </citation>
    <scope>NUCLEOTIDE SEQUENCE [LARGE SCALE GENOMIC DNA]</scope>
    <source>
        <strain evidence="2">DSM 14469</strain>
    </source>
</reference>
<dbReference type="InterPro" id="IPR050270">
    <property type="entry name" value="DegV_domain_contain"/>
</dbReference>
<dbReference type="Gene3D" id="3.30.1180.10">
    <property type="match status" value="1"/>
</dbReference>
<dbReference type="Pfam" id="PF02645">
    <property type="entry name" value="DegV"/>
    <property type="match status" value="1"/>
</dbReference>
<protein>
    <submittedName>
        <fullName evidence="2">EDD domain protein, DegV family</fullName>
    </submittedName>
</protein>
<proteinExistence type="predicted"/>
<dbReference type="eggNOG" id="COG1307">
    <property type="taxonomic scope" value="Bacteria"/>
</dbReference>
<dbReference type="Proteomes" id="UP000005561">
    <property type="component" value="Unassembled WGS sequence"/>
</dbReference>
<dbReference type="AlphaFoldDB" id="C6LJ82"/>
<gene>
    <name evidence="2" type="ORF">BRYFOR_08717</name>
</gene>
<accession>C6LJ82</accession>
<dbReference type="NCBIfam" id="TIGR00762">
    <property type="entry name" value="DegV"/>
    <property type="match status" value="1"/>
</dbReference>
<dbReference type="PROSITE" id="PS51482">
    <property type="entry name" value="DEGV"/>
    <property type="match status" value="1"/>
</dbReference>
<organism evidence="2 3">
    <name type="scientific">Marvinbryantia formatexigens DSM 14469</name>
    <dbReference type="NCBI Taxonomy" id="478749"/>
    <lineage>
        <taxon>Bacteria</taxon>
        <taxon>Bacillati</taxon>
        <taxon>Bacillota</taxon>
        <taxon>Clostridia</taxon>
        <taxon>Lachnospirales</taxon>
        <taxon>Lachnospiraceae</taxon>
        <taxon>Marvinbryantia</taxon>
    </lineage>
</organism>
<sequence>MAIRIITDSAADYSAQEIARRQITCVPMSVTFGEEQFQDGVDLTKEQFFEKLLSGKVFPKTSQPSPTMFINCFEEAKAAQDTVIAILVSGALSGTIQSAVLAKEMVEYENIHIVDSQNATLGMRVLVDRAVFLREQGCDARTIIEELEALRPRIRVYAGLDTLEYLQKGGRLSRGQAALGSLVNLKPVVKITQEGCVELCGKQIGMKHAFRQIANILEEDAPDVDFPVYFLYAYDRKNCVNFIRYLSKRGMDFGTPKLRGIGPTIGSHIGTGAFGIVYVK</sequence>
<comment type="caution">
    <text evidence="2">The sequence shown here is derived from an EMBL/GenBank/DDBJ whole genome shotgun (WGS) entry which is preliminary data.</text>
</comment>
<evidence type="ECO:0000313" key="3">
    <source>
        <dbReference type="Proteomes" id="UP000005561"/>
    </source>
</evidence>
<dbReference type="InterPro" id="IPR003797">
    <property type="entry name" value="DegV"/>
</dbReference>
<dbReference type="PANTHER" id="PTHR33434:SF2">
    <property type="entry name" value="FATTY ACID-BINDING PROTEIN TM_1468"/>
    <property type="match status" value="1"/>
</dbReference>
<dbReference type="PANTHER" id="PTHR33434">
    <property type="entry name" value="DEGV DOMAIN-CONTAINING PROTEIN DR_1986-RELATED"/>
    <property type="match status" value="1"/>
</dbReference>
<evidence type="ECO:0000256" key="1">
    <source>
        <dbReference type="ARBA" id="ARBA00023121"/>
    </source>
</evidence>
<dbReference type="EMBL" id="ACCL02000019">
    <property type="protein sequence ID" value="EET59402.1"/>
    <property type="molecule type" value="Genomic_DNA"/>
</dbReference>
<dbReference type="OrthoDB" id="9781230at2"/>
<dbReference type="GO" id="GO:0008289">
    <property type="term" value="F:lipid binding"/>
    <property type="evidence" value="ECO:0007669"/>
    <property type="project" value="UniProtKB-KW"/>
</dbReference>
<dbReference type="Gene3D" id="3.40.50.10170">
    <property type="match status" value="1"/>
</dbReference>
<name>C6LJ82_9FIRM</name>
<dbReference type="InterPro" id="IPR043168">
    <property type="entry name" value="DegV_C"/>
</dbReference>
<dbReference type="STRING" id="168384.SAMN05660368_00861"/>
<dbReference type="SUPFAM" id="SSF82549">
    <property type="entry name" value="DAK1/DegV-like"/>
    <property type="match status" value="1"/>
</dbReference>
<keyword evidence="1" id="KW-0446">Lipid-binding</keyword>
<evidence type="ECO:0000313" key="2">
    <source>
        <dbReference type="EMBL" id="EET59402.1"/>
    </source>
</evidence>
<keyword evidence="3" id="KW-1185">Reference proteome</keyword>